<evidence type="ECO:0000259" key="2">
    <source>
        <dbReference type="PROSITE" id="PS51837"/>
    </source>
</evidence>
<evidence type="ECO:0000313" key="3">
    <source>
        <dbReference type="Proteomes" id="UP000095281"/>
    </source>
</evidence>
<evidence type="ECO:0000313" key="4">
    <source>
        <dbReference type="WBParaSite" id="MhA1_Contig74.frz3.gene7"/>
    </source>
</evidence>
<dbReference type="AlphaFoldDB" id="A0A1I8BYN1"/>
<dbReference type="Pfam" id="PF10601">
    <property type="entry name" value="zf-LITAF-like"/>
    <property type="match status" value="1"/>
</dbReference>
<keyword evidence="1" id="KW-1133">Transmembrane helix</keyword>
<dbReference type="WBParaSite" id="MhA1_Contig74.frz3.gene7">
    <property type="protein sequence ID" value="MhA1_Contig74.frz3.gene7"/>
    <property type="gene ID" value="MhA1_Contig74.frz3.gene7"/>
</dbReference>
<sequence>MSYPMLNNPMLGPFPVMFHCNVCGADTLTRVVKNPNMAFFMGCFLLTIFSLFCFTPFLCCWDSAFDYSHHCGICGSLLGTTKNA</sequence>
<dbReference type="InterPro" id="IPR006629">
    <property type="entry name" value="LITAF"/>
</dbReference>
<feature type="domain" description="LITAF" evidence="2">
    <location>
        <begin position="1"/>
        <end position="83"/>
    </location>
</feature>
<dbReference type="Proteomes" id="UP000095281">
    <property type="component" value="Unplaced"/>
</dbReference>
<accession>A0A1I8BYN1</accession>
<evidence type="ECO:0000256" key="1">
    <source>
        <dbReference type="SAM" id="Phobius"/>
    </source>
</evidence>
<organism evidence="3 4">
    <name type="scientific">Meloidogyne hapla</name>
    <name type="common">Root-knot nematode worm</name>
    <dbReference type="NCBI Taxonomy" id="6305"/>
    <lineage>
        <taxon>Eukaryota</taxon>
        <taxon>Metazoa</taxon>
        <taxon>Ecdysozoa</taxon>
        <taxon>Nematoda</taxon>
        <taxon>Chromadorea</taxon>
        <taxon>Rhabditida</taxon>
        <taxon>Tylenchina</taxon>
        <taxon>Tylenchomorpha</taxon>
        <taxon>Tylenchoidea</taxon>
        <taxon>Meloidogynidae</taxon>
        <taxon>Meloidogyninae</taxon>
        <taxon>Meloidogyne</taxon>
    </lineage>
</organism>
<dbReference type="SMART" id="SM00714">
    <property type="entry name" value="LITAF"/>
    <property type="match status" value="1"/>
</dbReference>
<dbReference type="PROSITE" id="PS51837">
    <property type="entry name" value="LITAF"/>
    <property type="match status" value="1"/>
</dbReference>
<keyword evidence="3" id="KW-1185">Reference proteome</keyword>
<name>A0A1I8BYN1_MELHA</name>
<reference evidence="4" key="1">
    <citation type="submission" date="2016-11" db="UniProtKB">
        <authorList>
            <consortium name="WormBaseParasite"/>
        </authorList>
    </citation>
    <scope>IDENTIFICATION</scope>
</reference>
<keyword evidence="1" id="KW-0812">Transmembrane</keyword>
<keyword evidence="1" id="KW-0472">Membrane</keyword>
<feature type="transmembrane region" description="Helical" evidence="1">
    <location>
        <begin position="37"/>
        <end position="59"/>
    </location>
</feature>
<protein>
    <submittedName>
        <fullName evidence="4">LITAF domain-containing protein</fullName>
    </submittedName>
</protein>
<proteinExistence type="predicted"/>